<proteinExistence type="predicted"/>
<dbReference type="Gene3D" id="1.10.260.40">
    <property type="entry name" value="lambda repressor-like DNA-binding domains"/>
    <property type="match status" value="1"/>
</dbReference>
<dbReference type="Pfam" id="PF13407">
    <property type="entry name" value="Peripla_BP_4"/>
    <property type="match status" value="1"/>
</dbReference>
<comment type="caution">
    <text evidence="5">The sequence shown here is derived from an EMBL/GenBank/DDBJ whole genome shotgun (WGS) entry which is preliminary data.</text>
</comment>
<dbReference type="InterPro" id="IPR028082">
    <property type="entry name" value="Peripla_BP_I"/>
</dbReference>
<feature type="domain" description="HTH lacI-type" evidence="4">
    <location>
        <begin position="12"/>
        <end position="66"/>
    </location>
</feature>
<evidence type="ECO:0000256" key="2">
    <source>
        <dbReference type="ARBA" id="ARBA00023125"/>
    </source>
</evidence>
<keyword evidence="3" id="KW-0804">Transcription</keyword>
<evidence type="ECO:0000313" key="6">
    <source>
        <dbReference type="Proteomes" id="UP000321580"/>
    </source>
</evidence>
<dbReference type="OrthoDB" id="628703at2"/>
<dbReference type="Gene3D" id="3.40.50.2300">
    <property type="match status" value="2"/>
</dbReference>
<dbReference type="InterPro" id="IPR010982">
    <property type="entry name" value="Lambda_DNA-bd_dom_sf"/>
</dbReference>
<protein>
    <submittedName>
        <fullName evidence="5">Substrate-binding domain-containing protein</fullName>
    </submittedName>
</protein>
<sequence length="368" mass="40917">MLLTRQNMPQKIRIKDIAQKANVSTGTVDRVIHNRGNVSAEKRARVEAVMQELGYEPNIIARALASKKILKIGILLPDPAIDPYWELPHRGVEKAWRSVAHYGVEAQTFFFDLFDQNDFAEKAAAALAASPGALLFPPVFLRAANTLLGQCRDMGLPVSLFNTQIDDASVLAYVGQNSFQSGVLAGKLLSYGLADREKVAVVNLSKEPANAKHLVDKESGLVRYFEDQGINGQSRIVRAVFEGFNDEKALRGFLLDLLGSEPLLRGMFVTNSRAYKILDALRPTELKGVNIVGFDLLPGNIRYLEEGRIQFLINQNPVEQGYIALMNLVNPLIFDKPTDAVQHLPLDIVVAENARYYLQREEKYGLLV</sequence>
<dbReference type="AlphaFoldDB" id="A0A5C6RXH6"/>
<dbReference type="InterPro" id="IPR025997">
    <property type="entry name" value="SBP_2_dom"/>
</dbReference>
<evidence type="ECO:0000313" key="5">
    <source>
        <dbReference type="EMBL" id="TXB66519.1"/>
    </source>
</evidence>
<dbReference type="GO" id="GO:0000976">
    <property type="term" value="F:transcription cis-regulatory region binding"/>
    <property type="evidence" value="ECO:0007669"/>
    <property type="project" value="TreeGrafter"/>
</dbReference>
<dbReference type="Proteomes" id="UP000321580">
    <property type="component" value="Unassembled WGS sequence"/>
</dbReference>
<dbReference type="EMBL" id="VOOR01000007">
    <property type="protein sequence ID" value="TXB66519.1"/>
    <property type="molecule type" value="Genomic_DNA"/>
</dbReference>
<dbReference type="CDD" id="cd01392">
    <property type="entry name" value="HTH_LacI"/>
    <property type="match status" value="1"/>
</dbReference>
<keyword evidence="1" id="KW-0805">Transcription regulation</keyword>
<name>A0A5C6RXH6_9BACT</name>
<dbReference type="SMART" id="SM00354">
    <property type="entry name" value="HTH_LACI"/>
    <property type="match status" value="1"/>
</dbReference>
<gene>
    <name evidence="5" type="ORF">FRY97_04845</name>
</gene>
<dbReference type="PANTHER" id="PTHR30146">
    <property type="entry name" value="LACI-RELATED TRANSCRIPTIONAL REPRESSOR"/>
    <property type="match status" value="1"/>
</dbReference>
<reference evidence="5 6" key="1">
    <citation type="submission" date="2019-08" db="EMBL/GenBank/DDBJ databases">
        <title>Genome of Phaeodactylibacter luteus.</title>
        <authorList>
            <person name="Bowman J.P."/>
        </authorList>
    </citation>
    <scope>NUCLEOTIDE SEQUENCE [LARGE SCALE GENOMIC DNA]</scope>
    <source>
        <strain evidence="5 6">KCTC 42180</strain>
    </source>
</reference>
<accession>A0A5C6RXH6</accession>
<keyword evidence="6" id="KW-1185">Reference proteome</keyword>
<dbReference type="SUPFAM" id="SSF53822">
    <property type="entry name" value="Periplasmic binding protein-like I"/>
    <property type="match status" value="1"/>
</dbReference>
<dbReference type="RefSeq" id="WP_147166308.1">
    <property type="nucleotide sequence ID" value="NZ_VOOR01000007.1"/>
</dbReference>
<dbReference type="InterPro" id="IPR000843">
    <property type="entry name" value="HTH_LacI"/>
</dbReference>
<keyword evidence="2" id="KW-0238">DNA-binding</keyword>
<evidence type="ECO:0000259" key="4">
    <source>
        <dbReference type="PROSITE" id="PS50932"/>
    </source>
</evidence>
<evidence type="ECO:0000256" key="3">
    <source>
        <dbReference type="ARBA" id="ARBA00023163"/>
    </source>
</evidence>
<dbReference type="Pfam" id="PF00356">
    <property type="entry name" value="LacI"/>
    <property type="match status" value="1"/>
</dbReference>
<dbReference type="PROSITE" id="PS50932">
    <property type="entry name" value="HTH_LACI_2"/>
    <property type="match status" value="1"/>
</dbReference>
<evidence type="ECO:0000256" key="1">
    <source>
        <dbReference type="ARBA" id="ARBA00023015"/>
    </source>
</evidence>
<organism evidence="5 6">
    <name type="scientific">Phaeodactylibacter luteus</name>
    <dbReference type="NCBI Taxonomy" id="1564516"/>
    <lineage>
        <taxon>Bacteria</taxon>
        <taxon>Pseudomonadati</taxon>
        <taxon>Bacteroidota</taxon>
        <taxon>Saprospiria</taxon>
        <taxon>Saprospirales</taxon>
        <taxon>Haliscomenobacteraceae</taxon>
        <taxon>Phaeodactylibacter</taxon>
    </lineage>
</organism>
<dbReference type="GO" id="GO:0003700">
    <property type="term" value="F:DNA-binding transcription factor activity"/>
    <property type="evidence" value="ECO:0007669"/>
    <property type="project" value="TreeGrafter"/>
</dbReference>
<dbReference type="PROSITE" id="PS00356">
    <property type="entry name" value="HTH_LACI_1"/>
    <property type="match status" value="1"/>
</dbReference>
<dbReference type="PANTHER" id="PTHR30146:SF144">
    <property type="entry name" value="LACI-FAMILY TRANSCRIPTION REGULATOR"/>
    <property type="match status" value="1"/>
</dbReference>
<dbReference type="SUPFAM" id="SSF47413">
    <property type="entry name" value="lambda repressor-like DNA-binding domains"/>
    <property type="match status" value="1"/>
</dbReference>